<organism evidence="2 3">
    <name type="scientific">Chitinophaga cymbidii</name>
    <dbReference type="NCBI Taxonomy" id="1096750"/>
    <lineage>
        <taxon>Bacteria</taxon>
        <taxon>Pseudomonadati</taxon>
        <taxon>Bacteroidota</taxon>
        <taxon>Chitinophagia</taxon>
        <taxon>Chitinophagales</taxon>
        <taxon>Chitinophagaceae</taxon>
        <taxon>Chitinophaga</taxon>
    </lineage>
</organism>
<reference evidence="2 3" key="1">
    <citation type="submission" date="2019-07" db="EMBL/GenBank/DDBJ databases">
        <title>Whole genome shotgun sequence of Chitinophaga cymbidii NBRC 109752.</title>
        <authorList>
            <person name="Hosoyama A."/>
            <person name="Uohara A."/>
            <person name="Ohji S."/>
            <person name="Ichikawa N."/>
        </authorList>
    </citation>
    <scope>NUCLEOTIDE SEQUENCE [LARGE SCALE GENOMIC DNA]</scope>
    <source>
        <strain evidence="2 3">NBRC 109752</strain>
    </source>
</reference>
<dbReference type="EMBL" id="BKAU01000004">
    <property type="protein sequence ID" value="GEP97171.1"/>
    <property type="molecule type" value="Genomic_DNA"/>
</dbReference>
<keyword evidence="1" id="KW-1133">Transmembrane helix</keyword>
<dbReference type="AlphaFoldDB" id="A0A512RNB4"/>
<feature type="transmembrane region" description="Helical" evidence="1">
    <location>
        <begin position="118"/>
        <end position="139"/>
    </location>
</feature>
<accession>A0A512RNB4</accession>
<evidence type="ECO:0000313" key="3">
    <source>
        <dbReference type="Proteomes" id="UP000321436"/>
    </source>
</evidence>
<keyword evidence="3" id="KW-1185">Reference proteome</keyword>
<name>A0A512RNB4_9BACT</name>
<feature type="transmembrane region" description="Helical" evidence="1">
    <location>
        <begin position="76"/>
        <end position="98"/>
    </location>
</feature>
<proteinExistence type="predicted"/>
<protein>
    <recommendedName>
        <fullName evidence="4">Signal transduction histidine kinase internal region domain-containing protein</fullName>
    </recommendedName>
</protein>
<evidence type="ECO:0000256" key="1">
    <source>
        <dbReference type="SAM" id="Phobius"/>
    </source>
</evidence>
<sequence>MTAGKTYRYLVHLAVCMALVCLYFLPSLLANWSAPVALQWIMIRGLLFGFINFHLFYALVFVILPLHAAKAHGKAVAGVVLTILFFCLLKYGVGLLYPEQVLRRAIPLVGFSPPYTPFFTYLRYTLQTGIAVTLAAYAYRIFLNWRYSDQESRLMEKAVMETSRQYERMAFSSQLLLRHLRALEGVLDVETERDKTGVPGILALSELLRYMLYDRSVQAGKTTLAKELHYYGIYLDLHNRLFPQQPVQLHIEGASTGLSVEPLLLQTATEKLLQEQANPAPLSLWLYIHNDSLELAVHPKKAPSKLLSRIRNFRALRGFKTRLYVENV</sequence>
<evidence type="ECO:0000313" key="2">
    <source>
        <dbReference type="EMBL" id="GEP97171.1"/>
    </source>
</evidence>
<dbReference type="Proteomes" id="UP000321436">
    <property type="component" value="Unassembled WGS sequence"/>
</dbReference>
<comment type="caution">
    <text evidence="2">The sequence shown here is derived from an EMBL/GenBank/DDBJ whole genome shotgun (WGS) entry which is preliminary data.</text>
</comment>
<gene>
    <name evidence="2" type="ORF">CCY01nite_34310</name>
</gene>
<keyword evidence="1" id="KW-0472">Membrane</keyword>
<evidence type="ECO:0008006" key="4">
    <source>
        <dbReference type="Google" id="ProtNLM"/>
    </source>
</evidence>
<feature type="transmembrane region" description="Helical" evidence="1">
    <location>
        <begin position="37"/>
        <end position="64"/>
    </location>
</feature>
<feature type="transmembrane region" description="Helical" evidence="1">
    <location>
        <begin position="7"/>
        <end position="25"/>
    </location>
</feature>
<keyword evidence="1" id="KW-0812">Transmembrane</keyword>